<keyword evidence="2" id="KW-0547">Nucleotide-binding</keyword>
<feature type="region of interest" description="Disordered" evidence="6">
    <location>
        <begin position="1"/>
        <end position="21"/>
    </location>
</feature>
<dbReference type="InterPro" id="IPR001650">
    <property type="entry name" value="Helicase_C-like"/>
</dbReference>
<dbReference type="EMBL" id="LTDL01000037">
    <property type="protein sequence ID" value="OAG30143.1"/>
    <property type="molecule type" value="Genomic_DNA"/>
</dbReference>
<dbReference type="Pfam" id="PF00270">
    <property type="entry name" value="DEAD"/>
    <property type="match status" value="1"/>
</dbReference>
<sequence length="766" mass="85236">MGSKKSKLLQKYLSKKRTQKERDALFERVRELQKDKAADLLPSSELHRSYAQKRTCPKKEITKKEGSVPSPLVAVSRAMPVKNHSQEHPTDGIVLAKKETRTLEDLPPIESNPAPPIQPAPLKTPKTLSRTRESNRALPITYAEDEIVTTIKENYVTIVSGGTGTGKSTQVPQFLYENGFTGLGKICLTQPRRVSTRAIAARISDEQQTVLGALCGYKIRYENMSTEATEIFVMTEGMLLQELSEDPHLSKYSVVILDEVHERSMISDVLLMVLLKLAVKTGIRIVLMSASLTQEYVQSLSRTNLNIPLIRVDPQTYEVERHYLPSSLAHYHYLDEIEKRIVSIETGNDDESFGESSDEPENKVQVRGAPPKSAIPKNTPKNTPKTQTSPQSGSILVFVATKAETEILSRRLEGRITRRIFSLHSDTTPEMQDEILKQSNGLIIATNVAETSLTLPDVKYVVDGGREITREFSYASNAYSYKVSLISKSSAEQRSGRTGRTGPGIAYHIYTTVEYEGMKEARDPEILRERALPAILPLLRMGIQPKHIPTLPFLTPPPAFGIKEELCVLSGFSFIKNNELTANGRLSLQIPIDPLMSAAVIRIALAQPKYLPLMIHIAAVSDVCSTKKLPHKPTHTVDEDKRQYLEAISLFPSLSPSCKDKISQIDTLIRSCLKALLQVTPGTDLPTGTEAVSTCISVLVFLSHKNLVTLFKGKFYHRGEEVLVESPLPSIVSEEPVLIVYHSLVEKATTPLKKLHLHLPIISQYD</sequence>
<name>A0A177EDV4_9MICR</name>
<dbReference type="PROSITE" id="PS51194">
    <property type="entry name" value="HELICASE_CTER"/>
    <property type="match status" value="1"/>
</dbReference>
<dbReference type="SMART" id="SM00487">
    <property type="entry name" value="DEXDc"/>
    <property type="match status" value="1"/>
</dbReference>
<feature type="region of interest" description="Disordered" evidence="6">
    <location>
        <begin position="43"/>
        <end position="68"/>
    </location>
</feature>
<dbReference type="PANTHER" id="PTHR18934:SF99">
    <property type="entry name" value="ATP-DEPENDENT RNA HELICASE DHX37-RELATED"/>
    <property type="match status" value="1"/>
</dbReference>
<dbReference type="CDD" id="cd18791">
    <property type="entry name" value="SF2_C_RHA"/>
    <property type="match status" value="1"/>
</dbReference>
<feature type="domain" description="Helicase C-terminal" evidence="8">
    <location>
        <begin position="378"/>
        <end position="544"/>
    </location>
</feature>
<dbReference type="InterPro" id="IPR027417">
    <property type="entry name" value="P-loop_NTPase"/>
</dbReference>
<evidence type="ECO:0000313" key="10">
    <source>
        <dbReference type="Proteomes" id="UP000185944"/>
    </source>
</evidence>
<dbReference type="InterPro" id="IPR011545">
    <property type="entry name" value="DEAD/DEAH_box_helicase_dom"/>
</dbReference>
<dbReference type="PROSITE" id="PS51192">
    <property type="entry name" value="HELICASE_ATP_BIND_1"/>
    <property type="match status" value="1"/>
</dbReference>
<evidence type="ECO:0000256" key="6">
    <source>
        <dbReference type="SAM" id="MobiDB-lite"/>
    </source>
</evidence>
<dbReference type="GO" id="GO:0016787">
    <property type="term" value="F:hydrolase activity"/>
    <property type="evidence" value="ECO:0007669"/>
    <property type="project" value="UniProtKB-KW"/>
</dbReference>
<evidence type="ECO:0000256" key="1">
    <source>
        <dbReference type="ARBA" id="ARBA00008792"/>
    </source>
</evidence>
<evidence type="ECO:0000256" key="2">
    <source>
        <dbReference type="ARBA" id="ARBA00022741"/>
    </source>
</evidence>
<evidence type="ECO:0000259" key="7">
    <source>
        <dbReference type="PROSITE" id="PS51192"/>
    </source>
</evidence>
<dbReference type="InterPro" id="IPR014001">
    <property type="entry name" value="Helicase_ATP-bd"/>
</dbReference>
<dbReference type="InterPro" id="IPR002464">
    <property type="entry name" value="DNA/RNA_helicase_DEAH_CS"/>
</dbReference>
<feature type="compositionally biased region" description="Acidic residues" evidence="6">
    <location>
        <begin position="348"/>
        <end position="359"/>
    </location>
</feature>
<keyword evidence="10" id="KW-1185">Reference proteome</keyword>
<dbReference type="GO" id="GO:0000462">
    <property type="term" value="P:maturation of SSU-rRNA from tricistronic rRNA transcript (SSU-rRNA, 5.8S rRNA, LSU-rRNA)"/>
    <property type="evidence" value="ECO:0007669"/>
    <property type="project" value="TreeGrafter"/>
</dbReference>
<accession>A0A177EDV4</accession>
<dbReference type="AlphaFoldDB" id="A0A177EDV4"/>
<evidence type="ECO:0000313" key="9">
    <source>
        <dbReference type="EMBL" id="OAG30143.1"/>
    </source>
</evidence>
<evidence type="ECO:0008006" key="11">
    <source>
        <dbReference type="Google" id="ProtNLM"/>
    </source>
</evidence>
<dbReference type="RefSeq" id="XP_067544618.1">
    <property type="nucleotide sequence ID" value="XM_067689144.1"/>
</dbReference>
<dbReference type="PROSITE" id="PS00690">
    <property type="entry name" value="DEAH_ATP_HELICASE"/>
    <property type="match status" value="1"/>
</dbReference>
<dbReference type="SMART" id="SM00490">
    <property type="entry name" value="HELICc"/>
    <property type="match status" value="1"/>
</dbReference>
<dbReference type="CDD" id="cd17917">
    <property type="entry name" value="DEXHc_RHA-like"/>
    <property type="match status" value="1"/>
</dbReference>
<dbReference type="STRING" id="1805483.A0A177EDV4"/>
<feature type="compositionally biased region" description="Basic and acidic residues" evidence="6">
    <location>
        <begin position="57"/>
        <end position="66"/>
    </location>
</feature>
<feature type="region of interest" description="Disordered" evidence="6">
    <location>
        <begin position="106"/>
        <end position="132"/>
    </location>
</feature>
<gene>
    <name evidence="9" type="ORF">NEDG_01726</name>
</gene>
<keyword evidence="4" id="KW-0347">Helicase</keyword>
<dbReference type="VEuPathDB" id="MicrosporidiaDB:NEDG_01726"/>
<dbReference type="GO" id="GO:0005730">
    <property type="term" value="C:nucleolus"/>
    <property type="evidence" value="ECO:0007669"/>
    <property type="project" value="TreeGrafter"/>
</dbReference>
<dbReference type="Pfam" id="PF00271">
    <property type="entry name" value="Helicase_C"/>
    <property type="match status" value="1"/>
</dbReference>
<keyword evidence="5" id="KW-0067">ATP-binding</keyword>
<dbReference type="GeneID" id="93648076"/>
<dbReference type="GO" id="GO:0003723">
    <property type="term" value="F:RNA binding"/>
    <property type="evidence" value="ECO:0007669"/>
    <property type="project" value="TreeGrafter"/>
</dbReference>
<dbReference type="Gene3D" id="3.40.50.300">
    <property type="entry name" value="P-loop containing nucleotide triphosphate hydrolases"/>
    <property type="match status" value="2"/>
</dbReference>
<dbReference type="PANTHER" id="PTHR18934">
    <property type="entry name" value="ATP-DEPENDENT RNA HELICASE"/>
    <property type="match status" value="1"/>
</dbReference>
<feature type="domain" description="Helicase ATP-binding" evidence="7">
    <location>
        <begin position="148"/>
        <end position="310"/>
    </location>
</feature>
<dbReference type="GO" id="GO:0004386">
    <property type="term" value="F:helicase activity"/>
    <property type="evidence" value="ECO:0007669"/>
    <property type="project" value="UniProtKB-KW"/>
</dbReference>
<evidence type="ECO:0000256" key="4">
    <source>
        <dbReference type="ARBA" id="ARBA00022806"/>
    </source>
</evidence>
<dbReference type="OrthoDB" id="2189598at2759"/>
<protein>
    <recommendedName>
        <fullName evidence="11">ATP-dependent RNA helicase DHR2</fullName>
    </recommendedName>
</protein>
<feature type="compositionally biased region" description="Low complexity" evidence="6">
    <location>
        <begin position="376"/>
        <end position="386"/>
    </location>
</feature>
<feature type="region of interest" description="Disordered" evidence="6">
    <location>
        <begin position="348"/>
        <end position="392"/>
    </location>
</feature>
<reference evidence="9 10" key="1">
    <citation type="submission" date="2016-02" db="EMBL/GenBank/DDBJ databases">
        <title>Discovery of a natural microsporidian pathogen with a broad tissue tropism in Caenorhabditis elegans.</title>
        <authorList>
            <person name="Luallen R.J."/>
            <person name="Reinke A.W."/>
            <person name="Tong L."/>
            <person name="Botts M.R."/>
            <person name="Felix M.-A."/>
            <person name="Troemel E.R."/>
        </authorList>
    </citation>
    <scope>NUCLEOTIDE SEQUENCE [LARGE SCALE GENOMIC DNA]</scope>
    <source>
        <strain evidence="9 10">JUm2807</strain>
    </source>
</reference>
<dbReference type="SUPFAM" id="SSF52540">
    <property type="entry name" value="P-loop containing nucleoside triphosphate hydrolases"/>
    <property type="match status" value="1"/>
</dbReference>
<comment type="caution">
    <text evidence="9">The sequence shown here is derived from an EMBL/GenBank/DDBJ whole genome shotgun (WGS) entry which is preliminary data.</text>
</comment>
<evidence type="ECO:0000256" key="3">
    <source>
        <dbReference type="ARBA" id="ARBA00022801"/>
    </source>
</evidence>
<keyword evidence="3" id="KW-0378">Hydrolase</keyword>
<evidence type="ECO:0000259" key="8">
    <source>
        <dbReference type="PROSITE" id="PS51194"/>
    </source>
</evidence>
<dbReference type="GO" id="GO:0005524">
    <property type="term" value="F:ATP binding"/>
    <property type="evidence" value="ECO:0007669"/>
    <property type="project" value="UniProtKB-KW"/>
</dbReference>
<comment type="similarity">
    <text evidence="1">Belongs to the DEAD box helicase family. DEAH subfamily.</text>
</comment>
<dbReference type="Proteomes" id="UP000185944">
    <property type="component" value="Unassembled WGS sequence"/>
</dbReference>
<organism evidence="9 10">
    <name type="scientific">Nematocida displodere</name>
    <dbReference type="NCBI Taxonomy" id="1805483"/>
    <lineage>
        <taxon>Eukaryota</taxon>
        <taxon>Fungi</taxon>
        <taxon>Fungi incertae sedis</taxon>
        <taxon>Microsporidia</taxon>
        <taxon>Nematocida</taxon>
    </lineage>
</organism>
<evidence type="ECO:0000256" key="5">
    <source>
        <dbReference type="ARBA" id="ARBA00022840"/>
    </source>
</evidence>
<feature type="compositionally biased region" description="Basic residues" evidence="6">
    <location>
        <begin position="1"/>
        <end position="19"/>
    </location>
</feature>
<proteinExistence type="inferred from homology"/>